<dbReference type="PANTHER" id="PTHR10612:SF34">
    <property type="entry name" value="APOLIPOPROTEIN D"/>
    <property type="match status" value="1"/>
</dbReference>
<evidence type="ECO:0000256" key="3">
    <source>
        <dbReference type="PIRNR" id="PIRNR036893"/>
    </source>
</evidence>
<feature type="signal peptide" evidence="3">
    <location>
        <begin position="1"/>
        <end position="20"/>
    </location>
</feature>
<evidence type="ECO:0000313" key="6">
    <source>
        <dbReference type="Proteomes" id="UP000189369"/>
    </source>
</evidence>
<keyword evidence="3" id="KW-0446">Lipid-binding</keyword>
<keyword evidence="3" id="KW-0472">Membrane</keyword>
<dbReference type="OrthoDB" id="9793905at2"/>
<evidence type="ECO:0000313" key="5">
    <source>
        <dbReference type="EMBL" id="AQS50495.1"/>
    </source>
</evidence>
<keyword evidence="3" id="KW-0998">Cell outer membrane</keyword>
<organism evidence="5 6">
    <name type="scientific">Paenalcaligenes hominis</name>
    <dbReference type="NCBI Taxonomy" id="643674"/>
    <lineage>
        <taxon>Bacteria</taxon>
        <taxon>Pseudomonadati</taxon>
        <taxon>Pseudomonadota</taxon>
        <taxon>Betaproteobacteria</taxon>
        <taxon>Burkholderiales</taxon>
        <taxon>Alcaligenaceae</taxon>
        <taxon>Paenalcaligenes</taxon>
    </lineage>
</organism>
<comment type="subunit">
    <text evidence="3">Homodimer.</text>
</comment>
<dbReference type="Proteomes" id="UP000189369">
    <property type="component" value="Chromosome"/>
</dbReference>
<dbReference type="Pfam" id="PF08139">
    <property type="entry name" value="LPAM_1"/>
    <property type="match status" value="1"/>
</dbReference>
<feature type="chain" id="PRO_5013437217" description="Outer membrane lipoprotein Blc" evidence="3">
    <location>
        <begin position="21"/>
        <end position="181"/>
    </location>
</feature>
<comment type="subcellular location">
    <subcellularLocation>
        <location evidence="3">Cell outer membrane</location>
    </subcellularLocation>
</comment>
<reference evidence="5 6" key="1">
    <citation type="submission" date="2017-01" db="EMBL/GenBank/DDBJ databases">
        <title>Complete Genome Sequence of Paenalcaligenes hominis, Isolated from a paraplegic Patient with neurogenic bladder.</title>
        <authorList>
            <person name="Mukhopadhyay R."/>
            <person name="Joaquin J."/>
            <person name="Hogue R."/>
            <person name="Kilaru A."/>
            <person name="Jospin G."/>
            <person name="Mars K."/>
            <person name="Eisen J.A."/>
            <person name="Chaturvedi V."/>
        </authorList>
    </citation>
    <scope>NUCLEOTIDE SEQUENCE [LARGE SCALE GENOMIC DNA]</scope>
    <source>
        <strain evidence="5 6">15S00501</strain>
    </source>
</reference>
<dbReference type="InterPro" id="IPR012640">
    <property type="entry name" value="Membr_lipoprot_lipid_attach_CS"/>
</dbReference>
<gene>
    <name evidence="5" type="ORF">PAEH1_01165</name>
</gene>
<dbReference type="PANTHER" id="PTHR10612">
    <property type="entry name" value="APOLIPOPROTEIN D"/>
    <property type="match status" value="1"/>
</dbReference>
<dbReference type="InterPro" id="IPR012674">
    <property type="entry name" value="Calycin"/>
</dbReference>
<dbReference type="KEGG" id="phn:PAEH1_01165"/>
<dbReference type="CDD" id="cd19438">
    <property type="entry name" value="lipocalin_Blc-like"/>
    <property type="match status" value="1"/>
</dbReference>
<keyword evidence="3" id="KW-0449">Lipoprotein</keyword>
<dbReference type="InterPro" id="IPR000566">
    <property type="entry name" value="Lipocln_cytosolic_FA-bd_dom"/>
</dbReference>
<dbReference type="SUPFAM" id="SSF50814">
    <property type="entry name" value="Lipocalins"/>
    <property type="match status" value="1"/>
</dbReference>
<protein>
    <recommendedName>
        <fullName evidence="3">Outer membrane lipoprotein Blc</fullName>
    </recommendedName>
</protein>
<dbReference type="InterPro" id="IPR047202">
    <property type="entry name" value="Lipocalin_Blc-like_dom"/>
</dbReference>
<evidence type="ECO:0000256" key="2">
    <source>
        <dbReference type="ARBA" id="ARBA00022729"/>
    </source>
</evidence>
<dbReference type="PIRSF" id="PIRSF036893">
    <property type="entry name" value="Lipocalin_ApoD"/>
    <property type="match status" value="1"/>
</dbReference>
<accession>A0A1U9JXI0</accession>
<proteinExistence type="inferred from homology"/>
<dbReference type="AlphaFoldDB" id="A0A1U9JXI0"/>
<feature type="domain" description="Lipocalin/cytosolic fatty-acid binding" evidence="4">
    <location>
        <begin position="29"/>
        <end position="175"/>
    </location>
</feature>
<sequence length="181" mass="20277">MKKVLLGLGAVLALAGCAPQNTLVVQNDVDLNQYMGTWHEQVRLPNRFQKKCAADVAAHYERLADGTVAVTNQCVTKDGELTKAEGQARPQTDQKPINNAILEVRFAPKWLSWLPSVWGDYWIMRIAGDYEYSLVGTPDRDYLWVLSREKNADPAIVQELLEYAGEQGFDIQNVVSNQPTN</sequence>
<keyword evidence="2 3" id="KW-0732">Signal</keyword>
<dbReference type="PROSITE" id="PS51257">
    <property type="entry name" value="PROKAR_LIPOPROTEIN"/>
    <property type="match status" value="1"/>
</dbReference>
<dbReference type="EMBL" id="CP019697">
    <property type="protein sequence ID" value="AQS50495.1"/>
    <property type="molecule type" value="Genomic_DNA"/>
</dbReference>
<evidence type="ECO:0000259" key="4">
    <source>
        <dbReference type="Pfam" id="PF08212"/>
    </source>
</evidence>
<name>A0A1U9JXI0_9BURK</name>
<evidence type="ECO:0000256" key="1">
    <source>
        <dbReference type="ARBA" id="ARBA00006889"/>
    </source>
</evidence>
<dbReference type="GO" id="GO:0008289">
    <property type="term" value="F:lipid binding"/>
    <property type="evidence" value="ECO:0007669"/>
    <property type="project" value="UniProtKB-UniRule"/>
</dbReference>
<dbReference type="GO" id="GO:0009279">
    <property type="term" value="C:cell outer membrane"/>
    <property type="evidence" value="ECO:0007669"/>
    <property type="project" value="UniProtKB-SubCell"/>
</dbReference>
<comment type="similarity">
    <text evidence="1 3">Belongs to the calycin superfamily. Lipocalin family.</text>
</comment>
<dbReference type="Gene3D" id="2.40.128.20">
    <property type="match status" value="1"/>
</dbReference>
<comment type="function">
    <text evidence="3">Involved in the storage or transport of lipids necessary for membrane maintenance under stressful conditions. Displays a binding preference for lysophospholipids.</text>
</comment>
<dbReference type="GO" id="GO:0006950">
    <property type="term" value="P:response to stress"/>
    <property type="evidence" value="ECO:0007669"/>
    <property type="project" value="UniProtKB-ARBA"/>
</dbReference>
<dbReference type="Pfam" id="PF08212">
    <property type="entry name" value="Lipocalin_2"/>
    <property type="match status" value="1"/>
</dbReference>
<dbReference type="InterPro" id="IPR022271">
    <property type="entry name" value="Lipocalin_ApoD"/>
</dbReference>